<dbReference type="RefSeq" id="XP_045960426.1">
    <property type="nucleotide sequence ID" value="XM_046107209.1"/>
</dbReference>
<evidence type="ECO:0000313" key="2">
    <source>
        <dbReference type="EMBL" id="KAH6656161.1"/>
    </source>
</evidence>
<name>A0A9P8UPQ8_9PEZI</name>
<accession>A0A9P8UPQ8</accession>
<evidence type="ECO:0000313" key="3">
    <source>
        <dbReference type="Proteomes" id="UP000758603"/>
    </source>
</evidence>
<gene>
    <name evidence="2" type="ORF">BKA67DRAFT_658040</name>
</gene>
<feature type="region of interest" description="Disordered" evidence="1">
    <location>
        <begin position="62"/>
        <end position="87"/>
    </location>
</feature>
<reference evidence="2" key="1">
    <citation type="journal article" date="2021" name="Nat. Commun.">
        <title>Genetic determinants of endophytism in the Arabidopsis root mycobiome.</title>
        <authorList>
            <person name="Mesny F."/>
            <person name="Miyauchi S."/>
            <person name="Thiergart T."/>
            <person name="Pickel B."/>
            <person name="Atanasova L."/>
            <person name="Karlsson M."/>
            <person name="Huettel B."/>
            <person name="Barry K.W."/>
            <person name="Haridas S."/>
            <person name="Chen C."/>
            <person name="Bauer D."/>
            <person name="Andreopoulos W."/>
            <person name="Pangilinan J."/>
            <person name="LaButti K."/>
            <person name="Riley R."/>
            <person name="Lipzen A."/>
            <person name="Clum A."/>
            <person name="Drula E."/>
            <person name="Henrissat B."/>
            <person name="Kohler A."/>
            <person name="Grigoriev I.V."/>
            <person name="Martin F.M."/>
            <person name="Hacquard S."/>
        </authorList>
    </citation>
    <scope>NUCLEOTIDE SEQUENCE</scope>
    <source>
        <strain evidence="2">MPI-SDFR-AT-0073</strain>
    </source>
</reference>
<dbReference type="EMBL" id="JAGPXC010000003">
    <property type="protein sequence ID" value="KAH6656161.1"/>
    <property type="molecule type" value="Genomic_DNA"/>
</dbReference>
<proteinExistence type="predicted"/>
<comment type="caution">
    <text evidence="2">The sequence shown here is derived from an EMBL/GenBank/DDBJ whole genome shotgun (WGS) entry which is preliminary data.</text>
</comment>
<dbReference type="OrthoDB" id="3944545at2759"/>
<feature type="compositionally biased region" description="Gly residues" evidence="1">
    <location>
        <begin position="74"/>
        <end position="85"/>
    </location>
</feature>
<dbReference type="Proteomes" id="UP000758603">
    <property type="component" value="Unassembled WGS sequence"/>
</dbReference>
<sequence length="287" mass="32025">MTSPQPKRSGQPPLRSWSQLQYNKVHVTFSPVAQRLFWQYEGSFPNAISVMKVSGNAKELEPLFQPSGTSAAEGDGGNGSDGAGTGTWHAVAHEPVTQPPVSSLRAAIEDLDQWESDWLFWHQDHESAEFVTYGDLSDEDRPFAEYADEDGNWEADSDTEFKIRCCGEDRPLRRRGLELEVKPGDGGAFISLRDYIQAVHPWLMSLRDDIVRAKSVARTGGFPSRTRYMVTQGPRHVIEERGMWMDRHGAGRAQPPMPISAGLLAAIQAHREWRNRGFTVPQAGNPP</sequence>
<organism evidence="2 3">
    <name type="scientific">Truncatella angustata</name>
    <dbReference type="NCBI Taxonomy" id="152316"/>
    <lineage>
        <taxon>Eukaryota</taxon>
        <taxon>Fungi</taxon>
        <taxon>Dikarya</taxon>
        <taxon>Ascomycota</taxon>
        <taxon>Pezizomycotina</taxon>
        <taxon>Sordariomycetes</taxon>
        <taxon>Xylariomycetidae</taxon>
        <taxon>Amphisphaeriales</taxon>
        <taxon>Sporocadaceae</taxon>
        <taxon>Truncatella</taxon>
    </lineage>
</organism>
<keyword evidence="3" id="KW-1185">Reference proteome</keyword>
<dbReference type="GeneID" id="70136100"/>
<evidence type="ECO:0000256" key="1">
    <source>
        <dbReference type="SAM" id="MobiDB-lite"/>
    </source>
</evidence>
<protein>
    <submittedName>
        <fullName evidence="2">Uncharacterized protein</fullName>
    </submittedName>
</protein>
<dbReference type="AlphaFoldDB" id="A0A9P8UPQ8"/>